<dbReference type="AlphaFoldDB" id="A0A9P9DR00"/>
<dbReference type="PROSITE" id="PS50012">
    <property type="entry name" value="RCC1_3"/>
    <property type="match status" value="7"/>
</dbReference>
<sequence>MKPQSPRAQHPKKRARISIDAVRNEAPTSRLNVFVFGSGESAELGLGPSVFNRKSPLCAKTPRLNHILAAEESGIVQLAVGGMHCAALTGNGKVLTWGVNDSRALGRDTTWVDPDEDEEGMTDLNPLESTPMAVENLQDIGDIVQVAAADNSTFVLTATGQVYGWGTFNGDDGPFGFLKEAMQHHSKPSHKEKFSLKPALIPGLSGIKELAAGGNHILALTHSGNVYSWGAGHHAELGRRVISRRPFEALNPRLVALPQNQITSIFAGHHHSFALDIQGRVYSWGLNNFGQTGHSSDRDNYHIATPTIVEGLQGVPIRHISAGFHHSVACTRDGKVLTWGRCDDAQIGVDLKTIHPDNLRFDARNQPRIVTTPTLVSGIDAVFVAAGIDNTIAVTRDGKTLSWGFSANYRTGLRTEDSIQVPTLLKGAGLDASRITFAACGGQFSVLAGPAEATKDEVMED</sequence>
<protein>
    <submittedName>
        <fullName evidence="5">Regulator of chromosome condensation 1/beta-lactamase-inhibitor protein II</fullName>
    </submittedName>
</protein>
<evidence type="ECO:0000313" key="5">
    <source>
        <dbReference type="EMBL" id="KAH7122981.1"/>
    </source>
</evidence>
<dbReference type="PANTHER" id="PTHR45982:SF1">
    <property type="entry name" value="REGULATOR OF CHROMOSOME CONDENSATION"/>
    <property type="match status" value="1"/>
</dbReference>
<feature type="domain" description="RCC1-like" evidence="4">
    <location>
        <begin position="33"/>
        <end position="447"/>
    </location>
</feature>
<dbReference type="InterPro" id="IPR009091">
    <property type="entry name" value="RCC1/BLIP-II"/>
</dbReference>
<feature type="repeat" description="RCC1" evidence="3">
    <location>
        <begin position="31"/>
        <end position="91"/>
    </location>
</feature>
<dbReference type="InterPro" id="IPR058923">
    <property type="entry name" value="RCC1-like_dom"/>
</dbReference>
<evidence type="ECO:0000256" key="3">
    <source>
        <dbReference type="PROSITE-ProRule" id="PRU00235"/>
    </source>
</evidence>
<evidence type="ECO:0000256" key="1">
    <source>
        <dbReference type="ARBA" id="ARBA00022658"/>
    </source>
</evidence>
<dbReference type="SUPFAM" id="SSF50985">
    <property type="entry name" value="RCC1/BLIP-II"/>
    <property type="match status" value="1"/>
</dbReference>
<dbReference type="PANTHER" id="PTHR45982">
    <property type="entry name" value="REGULATOR OF CHROMOSOME CONDENSATION"/>
    <property type="match status" value="1"/>
</dbReference>
<feature type="repeat" description="RCC1" evidence="3">
    <location>
        <begin position="279"/>
        <end position="333"/>
    </location>
</feature>
<feature type="repeat" description="RCC1" evidence="3">
    <location>
        <begin position="334"/>
        <end position="397"/>
    </location>
</feature>
<accession>A0A9P9DR00</accession>
<dbReference type="InterPro" id="IPR000408">
    <property type="entry name" value="Reg_chr_condens"/>
</dbReference>
<organism evidence="5 6">
    <name type="scientific">Dactylonectria macrodidyma</name>
    <dbReference type="NCBI Taxonomy" id="307937"/>
    <lineage>
        <taxon>Eukaryota</taxon>
        <taxon>Fungi</taxon>
        <taxon>Dikarya</taxon>
        <taxon>Ascomycota</taxon>
        <taxon>Pezizomycotina</taxon>
        <taxon>Sordariomycetes</taxon>
        <taxon>Hypocreomycetidae</taxon>
        <taxon>Hypocreales</taxon>
        <taxon>Nectriaceae</taxon>
        <taxon>Dactylonectria</taxon>
    </lineage>
</organism>
<evidence type="ECO:0000259" key="4">
    <source>
        <dbReference type="Pfam" id="PF25390"/>
    </source>
</evidence>
<name>A0A9P9DR00_9HYPO</name>
<dbReference type="PROSITE" id="PS00626">
    <property type="entry name" value="RCC1_2"/>
    <property type="match status" value="1"/>
</dbReference>
<dbReference type="PROSITE" id="PS00625">
    <property type="entry name" value="RCC1_1"/>
    <property type="match status" value="1"/>
</dbReference>
<evidence type="ECO:0000256" key="2">
    <source>
        <dbReference type="ARBA" id="ARBA00022737"/>
    </source>
</evidence>
<dbReference type="Proteomes" id="UP000738349">
    <property type="component" value="Unassembled WGS sequence"/>
</dbReference>
<dbReference type="OrthoDB" id="61110at2759"/>
<dbReference type="Gene3D" id="2.130.10.30">
    <property type="entry name" value="Regulator of chromosome condensation 1/beta-lactamase-inhibitor protein II"/>
    <property type="match status" value="1"/>
</dbReference>
<gene>
    <name evidence="5" type="ORF">EDB81DRAFT_813364</name>
</gene>
<dbReference type="PRINTS" id="PR00633">
    <property type="entry name" value="RCCNDNSATION"/>
</dbReference>
<keyword evidence="1" id="KW-0344">Guanine-nucleotide releasing factor</keyword>
<proteinExistence type="predicted"/>
<dbReference type="GO" id="GO:0005737">
    <property type="term" value="C:cytoplasm"/>
    <property type="evidence" value="ECO:0007669"/>
    <property type="project" value="TreeGrafter"/>
</dbReference>
<comment type="caution">
    <text evidence="5">The sequence shown here is derived from an EMBL/GenBank/DDBJ whole genome shotgun (WGS) entry which is preliminary data.</text>
</comment>
<feature type="repeat" description="RCC1" evidence="3">
    <location>
        <begin position="92"/>
        <end position="159"/>
    </location>
</feature>
<keyword evidence="6" id="KW-1185">Reference proteome</keyword>
<feature type="repeat" description="RCC1" evidence="3">
    <location>
        <begin position="160"/>
        <end position="223"/>
    </location>
</feature>
<evidence type="ECO:0000313" key="6">
    <source>
        <dbReference type="Proteomes" id="UP000738349"/>
    </source>
</evidence>
<reference evidence="5" key="1">
    <citation type="journal article" date="2021" name="Nat. Commun.">
        <title>Genetic determinants of endophytism in the Arabidopsis root mycobiome.</title>
        <authorList>
            <person name="Mesny F."/>
            <person name="Miyauchi S."/>
            <person name="Thiergart T."/>
            <person name="Pickel B."/>
            <person name="Atanasova L."/>
            <person name="Karlsson M."/>
            <person name="Huettel B."/>
            <person name="Barry K.W."/>
            <person name="Haridas S."/>
            <person name="Chen C."/>
            <person name="Bauer D."/>
            <person name="Andreopoulos W."/>
            <person name="Pangilinan J."/>
            <person name="LaButti K."/>
            <person name="Riley R."/>
            <person name="Lipzen A."/>
            <person name="Clum A."/>
            <person name="Drula E."/>
            <person name="Henrissat B."/>
            <person name="Kohler A."/>
            <person name="Grigoriev I.V."/>
            <person name="Martin F.M."/>
            <person name="Hacquard S."/>
        </authorList>
    </citation>
    <scope>NUCLEOTIDE SEQUENCE</scope>
    <source>
        <strain evidence="5">MPI-CAGE-AT-0147</strain>
    </source>
</reference>
<dbReference type="Pfam" id="PF25390">
    <property type="entry name" value="WD40_RLD"/>
    <property type="match status" value="1"/>
</dbReference>
<keyword evidence="2" id="KW-0677">Repeat</keyword>
<dbReference type="InterPro" id="IPR051553">
    <property type="entry name" value="Ran_GTPase-activating"/>
</dbReference>
<dbReference type="GO" id="GO:0005085">
    <property type="term" value="F:guanyl-nucleotide exchange factor activity"/>
    <property type="evidence" value="ECO:0007669"/>
    <property type="project" value="TreeGrafter"/>
</dbReference>
<dbReference type="EMBL" id="JAGMUV010000023">
    <property type="protein sequence ID" value="KAH7122981.1"/>
    <property type="molecule type" value="Genomic_DNA"/>
</dbReference>
<feature type="repeat" description="RCC1" evidence="3">
    <location>
        <begin position="224"/>
        <end position="278"/>
    </location>
</feature>
<feature type="repeat" description="RCC1" evidence="3">
    <location>
        <begin position="398"/>
        <end position="451"/>
    </location>
</feature>